<dbReference type="EMBL" id="CP108195">
    <property type="protein sequence ID" value="WTS10596.1"/>
    <property type="molecule type" value="Genomic_DNA"/>
</dbReference>
<dbReference type="Pfam" id="PF13602">
    <property type="entry name" value="ADH_zinc_N_2"/>
    <property type="match status" value="1"/>
</dbReference>
<dbReference type="Gene3D" id="3.90.180.10">
    <property type="entry name" value="Medium-chain alcohol dehydrogenases, catalytic domain"/>
    <property type="match status" value="1"/>
</dbReference>
<name>A0AAU1U0Y0_9ACTN</name>
<dbReference type="PANTHER" id="PTHR43677">
    <property type="entry name" value="SHORT-CHAIN DEHYDROGENASE/REDUCTASE"/>
    <property type="match status" value="1"/>
</dbReference>
<dbReference type="SMART" id="SM00829">
    <property type="entry name" value="PKS_ER"/>
    <property type="match status" value="1"/>
</dbReference>
<dbReference type="Pfam" id="PF08240">
    <property type="entry name" value="ADH_N"/>
    <property type="match status" value="1"/>
</dbReference>
<proteinExistence type="predicted"/>
<evidence type="ECO:0000313" key="2">
    <source>
        <dbReference type="EMBL" id="WTS10596.1"/>
    </source>
</evidence>
<dbReference type="InterPro" id="IPR020843">
    <property type="entry name" value="ER"/>
</dbReference>
<dbReference type="SUPFAM" id="SSF51735">
    <property type="entry name" value="NAD(P)-binding Rossmann-fold domains"/>
    <property type="match status" value="1"/>
</dbReference>
<reference evidence="2" key="1">
    <citation type="submission" date="2022-10" db="EMBL/GenBank/DDBJ databases">
        <title>The complete genomes of actinobacterial strains from the NBC collection.</title>
        <authorList>
            <person name="Joergensen T.S."/>
            <person name="Alvarez Arevalo M."/>
            <person name="Sterndorff E.B."/>
            <person name="Faurdal D."/>
            <person name="Vuksanovic O."/>
            <person name="Mourched A.-S."/>
            <person name="Charusanti P."/>
            <person name="Shaw S."/>
            <person name="Blin K."/>
            <person name="Weber T."/>
        </authorList>
    </citation>
    <scope>NUCLEOTIDE SEQUENCE</scope>
    <source>
        <strain evidence="2">NBC_00119</strain>
    </source>
</reference>
<dbReference type="InterPro" id="IPR036291">
    <property type="entry name" value="NAD(P)-bd_dom_sf"/>
</dbReference>
<organism evidence="2">
    <name type="scientific">Streptomyces sp. NBC_00119</name>
    <dbReference type="NCBI Taxonomy" id="2975659"/>
    <lineage>
        <taxon>Bacteria</taxon>
        <taxon>Bacillati</taxon>
        <taxon>Actinomycetota</taxon>
        <taxon>Actinomycetes</taxon>
        <taxon>Kitasatosporales</taxon>
        <taxon>Streptomycetaceae</taxon>
        <taxon>Streptomyces</taxon>
    </lineage>
</organism>
<dbReference type="SUPFAM" id="SSF50129">
    <property type="entry name" value="GroES-like"/>
    <property type="match status" value="1"/>
</dbReference>
<evidence type="ECO:0000259" key="1">
    <source>
        <dbReference type="SMART" id="SM00829"/>
    </source>
</evidence>
<dbReference type="Gene3D" id="3.40.50.720">
    <property type="entry name" value="NAD(P)-binding Rossmann-like Domain"/>
    <property type="match status" value="1"/>
</dbReference>
<dbReference type="InterPro" id="IPR013154">
    <property type="entry name" value="ADH-like_N"/>
</dbReference>
<dbReference type="InterPro" id="IPR011032">
    <property type="entry name" value="GroES-like_sf"/>
</dbReference>
<accession>A0AAU1U0Y0</accession>
<dbReference type="AlphaFoldDB" id="A0AAU1U0Y0"/>
<dbReference type="PANTHER" id="PTHR43677:SF4">
    <property type="entry name" value="QUINONE OXIDOREDUCTASE-LIKE PROTEIN 2"/>
    <property type="match status" value="1"/>
</dbReference>
<gene>
    <name evidence="2" type="ORF">OHU69_05660</name>
</gene>
<sequence>MNAETMLAAGVDEFGPASALTVSRRPVPEPGPGEISIDVTYAGVGFVDTLLRSGAFPLWTPMVPGIEVTGRVRAVGRDVQGFTVGRSVAALLNDFGRGQRAGGYAQVAVAHHTMAAPVPDGVDLRRVTAALVNGVTAWVALHDVARLDARDRVLVLGVTGGLGATTARMAALFPARQVIGVVGRDPDRAPGECTDVVVADALADGLDRLTPDGSVDVVIDPVGGPLRAAAFRRLAPFGRHVVLGNASRDDRPFSGDETWLATRTVSGLSIGGVAHLRPATCTEALTAVISLVARGILDEPLPAVEPLENAGKVHEALESRTAPAKTVLSVAD</sequence>
<feature type="domain" description="Enoyl reductase (ER)" evidence="1">
    <location>
        <begin position="15"/>
        <end position="328"/>
    </location>
</feature>
<protein>
    <submittedName>
        <fullName evidence="2">Zinc-binding dehydrogenase</fullName>
    </submittedName>
</protein>
<dbReference type="InterPro" id="IPR051397">
    <property type="entry name" value="Zn-ADH-like_protein"/>
</dbReference>
<dbReference type="GO" id="GO:0016491">
    <property type="term" value="F:oxidoreductase activity"/>
    <property type="evidence" value="ECO:0007669"/>
    <property type="project" value="InterPro"/>
</dbReference>